<dbReference type="PANTHER" id="PTHR41533">
    <property type="entry name" value="L,D-TRANSPEPTIDASE HI_1667-RELATED"/>
    <property type="match status" value="1"/>
</dbReference>
<dbReference type="InterPro" id="IPR036366">
    <property type="entry name" value="PGBDSf"/>
</dbReference>
<evidence type="ECO:0000256" key="4">
    <source>
        <dbReference type="ARBA" id="ARBA00022960"/>
    </source>
</evidence>
<dbReference type="InterPro" id="IPR045380">
    <property type="entry name" value="LD_TPept_scaffold_dom"/>
</dbReference>
<comment type="pathway">
    <text evidence="1 7">Cell wall biogenesis; peptidoglycan biosynthesis.</text>
</comment>
<evidence type="ECO:0000256" key="7">
    <source>
        <dbReference type="PROSITE-ProRule" id="PRU01373"/>
    </source>
</evidence>
<accession>A0A0M9GHS8</accession>
<dbReference type="RefSeq" id="WP_054062607.1">
    <property type="nucleotide sequence ID" value="NZ_JSYZ01000007.1"/>
</dbReference>
<dbReference type="CDD" id="cd16913">
    <property type="entry name" value="YkuD_like"/>
    <property type="match status" value="1"/>
</dbReference>
<evidence type="ECO:0000259" key="9">
    <source>
        <dbReference type="PROSITE" id="PS52029"/>
    </source>
</evidence>
<evidence type="ECO:0000313" key="10">
    <source>
        <dbReference type="EMBL" id="KPA91240.1"/>
    </source>
</evidence>
<dbReference type="Pfam" id="PF03734">
    <property type="entry name" value="YkuD"/>
    <property type="match status" value="1"/>
</dbReference>
<dbReference type="Pfam" id="PF20142">
    <property type="entry name" value="Scaffold"/>
    <property type="match status" value="1"/>
</dbReference>
<dbReference type="STRING" id="50340.PF66_02121"/>
<evidence type="ECO:0000256" key="6">
    <source>
        <dbReference type="ARBA" id="ARBA00023316"/>
    </source>
</evidence>
<dbReference type="UniPathway" id="UPA00219"/>
<dbReference type="GO" id="GO:0008360">
    <property type="term" value="P:regulation of cell shape"/>
    <property type="evidence" value="ECO:0007669"/>
    <property type="project" value="UniProtKB-UniRule"/>
</dbReference>
<feature type="chain" id="PRO_5005836169" description="L,D-TPase catalytic domain-containing protein" evidence="8">
    <location>
        <begin position="23"/>
        <end position="524"/>
    </location>
</feature>
<dbReference type="OrthoDB" id="9778545at2"/>
<keyword evidence="11" id="KW-1185">Reference proteome</keyword>
<keyword evidence="4 7" id="KW-0133">Cell shape</keyword>
<dbReference type="GO" id="GO:0004180">
    <property type="term" value="F:carboxypeptidase activity"/>
    <property type="evidence" value="ECO:0007669"/>
    <property type="project" value="UniProtKB-ARBA"/>
</dbReference>
<dbReference type="InterPro" id="IPR038063">
    <property type="entry name" value="Transpep_catalytic_dom"/>
</dbReference>
<feature type="active site" description="Nucleophile" evidence="7">
    <location>
        <position position="446"/>
    </location>
</feature>
<dbReference type="AlphaFoldDB" id="A0A0M9GHS8"/>
<dbReference type="GO" id="GO:0016740">
    <property type="term" value="F:transferase activity"/>
    <property type="evidence" value="ECO:0007669"/>
    <property type="project" value="UniProtKB-KW"/>
</dbReference>
<dbReference type="GO" id="GO:0071555">
    <property type="term" value="P:cell wall organization"/>
    <property type="evidence" value="ECO:0007669"/>
    <property type="project" value="UniProtKB-UniRule"/>
</dbReference>
<sequence precursor="true">MFKKHACYLSLCLLVAPLVATADDLLGDPPTPLQAALAQLPTSCPGLAAQLDAPTQLRLQAFYQQQGNVPLWSVEGRLAALQAQLPLLADDGLDPARYPLAREPGAGDPLCSDIQISRQYLQALHDLRYGRLSQARFEPLWRYQPPTGEPDAELLTLAATGLQDLAQAFDQARPHAELYRSLRSAYAAQRQQPLPHWSELASGPLLRPGMEDARVPALARRLLAEGYLQRLPAGPEKVYGEDLAEAVKHFQYRHSLQADGVIGPGTLVELNISPALRREQLRLNLERFRWLAPDLEPEGVLVNVAAAQLSFYRDGEPLWQTRLQVGRADRQTPLLKSRITRLTLNPTWTVPPTILREDKLPAIRPDPAAYLAQQNLQVLDSEGRPLAANEVDWERPGNILLRQGAGPRNPLGKIVLRFPNPFSVYLHDTPSQPLFSKGPRAFSSGCVRVEQPLHLRDLLLSSTERTRTDDLLASGTTHEYRLTAPVPIVLGYWTVQVDHDGALLYAPDIYGRDPVLLKALGSSS</sequence>
<evidence type="ECO:0000256" key="5">
    <source>
        <dbReference type="ARBA" id="ARBA00022984"/>
    </source>
</evidence>
<proteinExistence type="inferred from homology"/>
<dbReference type="Proteomes" id="UP000037931">
    <property type="component" value="Unassembled WGS sequence"/>
</dbReference>
<dbReference type="Gene3D" id="2.40.440.10">
    <property type="entry name" value="L,D-transpeptidase catalytic domain-like"/>
    <property type="match status" value="1"/>
</dbReference>
<evidence type="ECO:0000256" key="8">
    <source>
        <dbReference type="SAM" id="SignalP"/>
    </source>
</evidence>
<keyword evidence="8" id="KW-0732">Signal</keyword>
<protein>
    <recommendedName>
        <fullName evidence="9">L,D-TPase catalytic domain-containing protein</fullName>
    </recommendedName>
</protein>
<dbReference type="InterPro" id="IPR002477">
    <property type="entry name" value="Peptidoglycan-bd-like"/>
</dbReference>
<dbReference type="PANTHER" id="PTHR41533:SF2">
    <property type="entry name" value="BLR7131 PROTEIN"/>
    <property type="match status" value="1"/>
</dbReference>
<dbReference type="PROSITE" id="PS52029">
    <property type="entry name" value="LD_TPASE"/>
    <property type="match status" value="1"/>
</dbReference>
<keyword evidence="6 7" id="KW-0961">Cell wall biogenesis/degradation</keyword>
<organism evidence="10 11">
    <name type="scientific">Pseudomonas asplenii</name>
    <dbReference type="NCBI Taxonomy" id="53407"/>
    <lineage>
        <taxon>Bacteria</taxon>
        <taxon>Pseudomonadati</taxon>
        <taxon>Pseudomonadota</taxon>
        <taxon>Gammaproteobacteria</taxon>
        <taxon>Pseudomonadales</taxon>
        <taxon>Pseudomonadaceae</taxon>
        <taxon>Pseudomonas</taxon>
    </lineage>
</organism>
<dbReference type="Pfam" id="PF01471">
    <property type="entry name" value="PG_binding_1"/>
    <property type="match status" value="1"/>
</dbReference>
<comment type="caution">
    <text evidence="10">The sequence shown here is derived from an EMBL/GenBank/DDBJ whole genome shotgun (WGS) entry which is preliminary data.</text>
</comment>
<dbReference type="InterPro" id="IPR005490">
    <property type="entry name" value="LD_TPept_cat_dom"/>
</dbReference>
<evidence type="ECO:0000256" key="1">
    <source>
        <dbReference type="ARBA" id="ARBA00004752"/>
    </source>
</evidence>
<evidence type="ECO:0000256" key="3">
    <source>
        <dbReference type="ARBA" id="ARBA00022679"/>
    </source>
</evidence>
<dbReference type="Gene3D" id="1.10.101.10">
    <property type="entry name" value="PGBD-like superfamily/PGBD"/>
    <property type="match status" value="1"/>
</dbReference>
<keyword evidence="3" id="KW-0808">Transferase</keyword>
<evidence type="ECO:0000256" key="2">
    <source>
        <dbReference type="ARBA" id="ARBA00005992"/>
    </source>
</evidence>
<dbReference type="EMBL" id="JSYZ01000007">
    <property type="protein sequence ID" value="KPA91240.1"/>
    <property type="molecule type" value="Genomic_DNA"/>
</dbReference>
<dbReference type="SUPFAM" id="SSF141523">
    <property type="entry name" value="L,D-transpeptidase catalytic domain-like"/>
    <property type="match status" value="1"/>
</dbReference>
<evidence type="ECO:0000313" key="11">
    <source>
        <dbReference type="Proteomes" id="UP000037931"/>
    </source>
</evidence>
<keyword evidence="5 7" id="KW-0573">Peptidoglycan synthesis</keyword>
<gene>
    <name evidence="10" type="ORF">PF66_02121</name>
</gene>
<feature type="active site" description="Proton donor/acceptor" evidence="7">
    <location>
        <position position="427"/>
    </location>
</feature>
<feature type="signal peptide" evidence="8">
    <location>
        <begin position="1"/>
        <end position="22"/>
    </location>
</feature>
<dbReference type="InterPro" id="IPR052905">
    <property type="entry name" value="LD-transpeptidase_YkuD-like"/>
</dbReference>
<dbReference type="GO" id="GO:0009252">
    <property type="term" value="P:peptidoglycan biosynthetic process"/>
    <property type="evidence" value="ECO:0007669"/>
    <property type="project" value="UniProtKB-UniPathway"/>
</dbReference>
<name>A0A0M9GHS8_9PSED</name>
<comment type="similarity">
    <text evidence="2">Belongs to the YkuD family.</text>
</comment>
<dbReference type="PATRIC" id="fig|50340.43.peg.5488"/>
<dbReference type="InterPro" id="IPR036365">
    <property type="entry name" value="PGBD-like_sf"/>
</dbReference>
<feature type="domain" description="L,D-TPase catalytic" evidence="9">
    <location>
        <begin position="298"/>
        <end position="471"/>
    </location>
</feature>
<reference evidence="10 11" key="1">
    <citation type="journal article" date="2015" name="PLoS ONE">
        <title>Rice-Infecting Pseudomonas Genomes Are Highly Accessorized and Harbor Multiple Putative Virulence Mechanisms to Cause Sheath Brown Rot.</title>
        <authorList>
            <person name="Quibod I.L."/>
            <person name="Grande G."/>
            <person name="Oreiro E.G."/>
            <person name="Borja F.N."/>
            <person name="Dossa G.S."/>
            <person name="Mauleon R."/>
            <person name="Cruz C.V."/>
            <person name="Oliva R."/>
        </authorList>
    </citation>
    <scope>NUCLEOTIDE SEQUENCE [LARGE SCALE GENOMIC DNA]</scope>
    <source>
        <strain evidence="10 11">IRRI 6609</strain>
    </source>
</reference>
<dbReference type="SUPFAM" id="SSF47090">
    <property type="entry name" value="PGBD-like"/>
    <property type="match status" value="1"/>
</dbReference>